<keyword evidence="3" id="KW-1185">Reference proteome</keyword>
<dbReference type="AlphaFoldDB" id="A0AAX6HUW9"/>
<reference evidence="2" key="1">
    <citation type="journal article" date="2023" name="GigaByte">
        <title>Genome assembly of the bearded iris, Iris pallida Lam.</title>
        <authorList>
            <person name="Bruccoleri R.E."/>
            <person name="Oakeley E.J."/>
            <person name="Faust A.M.E."/>
            <person name="Altorfer M."/>
            <person name="Dessus-Babus S."/>
            <person name="Burckhardt D."/>
            <person name="Oertli M."/>
            <person name="Naumann U."/>
            <person name="Petersen F."/>
            <person name="Wong J."/>
        </authorList>
    </citation>
    <scope>NUCLEOTIDE SEQUENCE</scope>
    <source>
        <strain evidence="2">GSM-AAB239-AS_SAM_17_03QT</strain>
    </source>
</reference>
<comment type="caution">
    <text evidence="2">The sequence shown here is derived from an EMBL/GenBank/DDBJ whole genome shotgun (WGS) entry which is preliminary data.</text>
</comment>
<dbReference type="EMBL" id="JANAVB010006599">
    <property type="protein sequence ID" value="KAJ6844521.1"/>
    <property type="molecule type" value="Genomic_DNA"/>
</dbReference>
<feature type="region of interest" description="Disordered" evidence="1">
    <location>
        <begin position="75"/>
        <end position="118"/>
    </location>
</feature>
<sequence length="118" mass="12861">MKEAEDEEKQKLERISPRLAAERELGEAVPTSRSERTGSSTIEWRRFRGEYGASASSSRRLPIWRRRGTGIARGCVALGDATDRPPDPGSPEEDGGNFQSALVGDEPDLRGNSMTGDA</sequence>
<feature type="region of interest" description="Disordered" evidence="1">
    <location>
        <begin position="1"/>
        <end position="46"/>
    </location>
</feature>
<evidence type="ECO:0000256" key="1">
    <source>
        <dbReference type="SAM" id="MobiDB-lite"/>
    </source>
</evidence>
<evidence type="ECO:0000313" key="2">
    <source>
        <dbReference type="EMBL" id="KAJ6844521.1"/>
    </source>
</evidence>
<name>A0AAX6HUW9_IRIPA</name>
<organism evidence="2 3">
    <name type="scientific">Iris pallida</name>
    <name type="common">Sweet iris</name>
    <dbReference type="NCBI Taxonomy" id="29817"/>
    <lineage>
        <taxon>Eukaryota</taxon>
        <taxon>Viridiplantae</taxon>
        <taxon>Streptophyta</taxon>
        <taxon>Embryophyta</taxon>
        <taxon>Tracheophyta</taxon>
        <taxon>Spermatophyta</taxon>
        <taxon>Magnoliopsida</taxon>
        <taxon>Liliopsida</taxon>
        <taxon>Asparagales</taxon>
        <taxon>Iridaceae</taxon>
        <taxon>Iridoideae</taxon>
        <taxon>Irideae</taxon>
        <taxon>Iris</taxon>
    </lineage>
</organism>
<dbReference type="Proteomes" id="UP001140949">
    <property type="component" value="Unassembled WGS sequence"/>
</dbReference>
<accession>A0AAX6HUW9</accession>
<proteinExistence type="predicted"/>
<reference evidence="2" key="2">
    <citation type="submission" date="2023-04" db="EMBL/GenBank/DDBJ databases">
        <authorList>
            <person name="Bruccoleri R.E."/>
            <person name="Oakeley E.J."/>
            <person name="Faust A.-M."/>
            <person name="Dessus-Babus S."/>
            <person name="Altorfer M."/>
            <person name="Burckhardt D."/>
            <person name="Oertli M."/>
            <person name="Naumann U."/>
            <person name="Petersen F."/>
            <person name="Wong J."/>
        </authorList>
    </citation>
    <scope>NUCLEOTIDE SEQUENCE</scope>
    <source>
        <strain evidence="2">GSM-AAB239-AS_SAM_17_03QT</strain>
        <tissue evidence="2">Leaf</tissue>
    </source>
</reference>
<protein>
    <submittedName>
        <fullName evidence="2">Uncharacterized protein</fullName>
    </submittedName>
</protein>
<gene>
    <name evidence="2" type="ORF">M6B38_293005</name>
</gene>
<evidence type="ECO:0000313" key="3">
    <source>
        <dbReference type="Proteomes" id="UP001140949"/>
    </source>
</evidence>
<feature type="compositionally biased region" description="Basic and acidic residues" evidence="1">
    <location>
        <begin position="1"/>
        <end position="26"/>
    </location>
</feature>